<evidence type="ECO:0008006" key="3">
    <source>
        <dbReference type="Google" id="ProtNLM"/>
    </source>
</evidence>
<sequence>MAAFVTLPHTALTPVYDALPVDNLFSARKVSSAVYHRIEEYTSITFGLNRLYGSFFSSTEEISQFRLVQHESRGLVSGTSLVYVLSRSGFPLMDLDIFLPDDCLKKVGLFLLRAGYRCSPVQVDSDDSGLLLAQQESAFLEMLATGVRRAENLVVLEGYEDSDVSSVFVFEKTDGRKIQLIGTKTEPIQVVLGFYSTLIMNFATANEIISLYPITSFVDHSALYLRDITPPLDVAKKRYEEMGWGSMTMVSARTSLDSDDELSFKTRWVGDRHCWVVPLPPLPELDEQPDGYKMLRVASWLLHSPAPNVLQMVRNRLDADAMRGQFAIVWKEDEALWTYNCFRNMEGRFRWVTAASEGFLAVDGMDGDAQESDDLDLDRAEWACISSRVSPNDMFIAPDGQLHEDLVRFLDRLYPVLDGRYRENFVLEHLREEFGCAFQQYSVIGDHVHHPTGRTVTVILQCLEEVLTVARCDDIEFTVEFSFDWDRDRVWTAFKISVPDGEAQRITDDISHWPKEEFKAANLEVFVASYA</sequence>
<reference evidence="1 2" key="1">
    <citation type="submission" date="2024-01" db="EMBL/GenBank/DDBJ databases">
        <title>A draft genome for a cacao thread blight-causing isolate of Paramarasmius palmivorus.</title>
        <authorList>
            <person name="Baruah I.K."/>
            <person name="Bukari Y."/>
            <person name="Amoako-Attah I."/>
            <person name="Meinhardt L.W."/>
            <person name="Bailey B.A."/>
            <person name="Cohen S.P."/>
        </authorList>
    </citation>
    <scope>NUCLEOTIDE SEQUENCE [LARGE SCALE GENOMIC DNA]</scope>
    <source>
        <strain evidence="1 2">GH-12</strain>
    </source>
</reference>
<dbReference type="EMBL" id="JAYKXP010000208">
    <property type="protein sequence ID" value="KAK7019417.1"/>
    <property type="molecule type" value="Genomic_DNA"/>
</dbReference>
<protein>
    <recommendedName>
        <fullName evidence="3">F-box domain-containing protein</fullName>
    </recommendedName>
</protein>
<proteinExistence type="predicted"/>
<comment type="caution">
    <text evidence="1">The sequence shown here is derived from an EMBL/GenBank/DDBJ whole genome shotgun (WGS) entry which is preliminary data.</text>
</comment>
<organism evidence="1 2">
    <name type="scientific">Paramarasmius palmivorus</name>
    <dbReference type="NCBI Taxonomy" id="297713"/>
    <lineage>
        <taxon>Eukaryota</taxon>
        <taxon>Fungi</taxon>
        <taxon>Dikarya</taxon>
        <taxon>Basidiomycota</taxon>
        <taxon>Agaricomycotina</taxon>
        <taxon>Agaricomycetes</taxon>
        <taxon>Agaricomycetidae</taxon>
        <taxon>Agaricales</taxon>
        <taxon>Marasmiineae</taxon>
        <taxon>Marasmiaceae</taxon>
        <taxon>Paramarasmius</taxon>
    </lineage>
</organism>
<dbReference type="Proteomes" id="UP001383192">
    <property type="component" value="Unassembled WGS sequence"/>
</dbReference>
<evidence type="ECO:0000313" key="2">
    <source>
        <dbReference type="Proteomes" id="UP001383192"/>
    </source>
</evidence>
<accession>A0AAW0B490</accession>
<name>A0AAW0B490_9AGAR</name>
<gene>
    <name evidence="1" type="ORF">VNI00_018072</name>
</gene>
<keyword evidence="2" id="KW-1185">Reference proteome</keyword>
<evidence type="ECO:0000313" key="1">
    <source>
        <dbReference type="EMBL" id="KAK7019417.1"/>
    </source>
</evidence>
<dbReference type="AlphaFoldDB" id="A0AAW0B490"/>